<gene>
    <name evidence="2" type="ORF">EDWATA_00987</name>
</gene>
<comment type="caution">
    <text evidence="2">The sequence shown here is derived from an EMBL/GenBank/DDBJ whole genome shotgun (WGS) entry which is preliminary data.</text>
</comment>
<proteinExistence type="predicted"/>
<keyword evidence="1" id="KW-0812">Transmembrane</keyword>
<feature type="transmembrane region" description="Helical" evidence="1">
    <location>
        <begin position="6"/>
        <end position="29"/>
    </location>
</feature>
<evidence type="ECO:0000313" key="3">
    <source>
        <dbReference type="Proteomes" id="UP000003692"/>
    </source>
</evidence>
<keyword evidence="1" id="KW-1133">Transmembrane helix</keyword>
<name>D4F2N6_EDWTA</name>
<reference evidence="2 3" key="1">
    <citation type="submission" date="2010-02" db="EMBL/GenBank/DDBJ databases">
        <authorList>
            <person name="Weinstock G."/>
            <person name="Sodergren E."/>
            <person name="Clifton S."/>
            <person name="Fulton L."/>
            <person name="Fulton B."/>
            <person name="Courtney L."/>
            <person name="Fronick C."/>
            <person name="Harrison M."/>
            <person name="Strong C."/>
            <person name="Farmer C."/>
            <person name="Delahaunty K."/>
            <person name="Markovic C."/>
            <person name="Hall O."/>
            <person name="Minx P."/>
            <person name="Tomlinson C."/>
            <person name="Mitreva M."/>
            <person name="Nelson J."/>
            <person name="Hou S."/>
            <person name="Wollam A."/>
            <person name="Pepin K.H."/>
            <person name="Johnson M."/>
            <person name="Bhonagiri V."/>
            <person name="Zhang X."/>
            <person name="Suruliraj S."/>
            <person name="Warren W."/>
            <person name="Chinwalla A."/>
            <person name="Mardis E.R."/>
            <person name="Wilson R.K."/>
        </authorList>
    </citation>
    <scope>NUCLEOTIDE SEQUENCE [LARGE SCALE GENOMIC DNA]</scope>
    <source>
        <strain evidence="2 3">ATCC 23685</strain>
    </source>
</reference>
<dbReference type="EMBL" id="ADGK01000043">
    <property type="protein sequence ID" value="EFE23954.1"/>
    <property type="molecule type" value="Genomic_DNA"/>
</dbReference>
<sequence length="50" mass="5918">MKDIYYISVIMIGNMICLQIFMLVFNFLVSVMTLWSPLHNYTNKVCKDIL</sequence>
<keyword evidence="1" id="KW-0472">Membrane</keyword>
<dbReference type="AlphaFoldDB" id="D4F2N6"/>
<evidence type="ECO:0000313" key="2">
    <source>
        <dbReference type="EMBL" id="EFE23954.1"/>
    </source>
</evidence>
<dbReference type="Proteomes" id="UP000003692">
    <property type="component" value="Unassembled WGS sequence"/>
</dbReference>
<organism evidence="2 3">
    <name type="scientific">Edwardsiella tarda ATCC 23685</name>
    <dbReference type="NCBI Taxonomy" id="500638"/>
    <lineage>
        <taxon>Bacteria</taxon>
        <taxon>Pseudomonadati</taxon>
        <taxon>Pseudomonadota</taxon>
        <taxon>Gammaproteobacteria</taxon>
        <taxon>Enterobacterales</taxon>
        <taxon>Hafniaceae</taxon>
        <taxon>Edwardsiella</taxon>
    </lineage>
</organism>
<dbReference type="HOGENOM" id="CLU_3117321_0_0_6"/>
<evidence type="ECO:0000256" key="1">
    <source>
        <dbReference type="SAM" id="Phobius"/>
    </source>
</evidence>
<accession>D4F2N6</accession>
<protein>
    <submittedName>
        <fullName evidence="2">Uncharacterized protein</fullName>
    </submittedName>
</protein>